<dbReference type="GO" id="GO:0005737">
    <property type="term" value="C:cytoplasm"/>
    <property type="evidence" value="ECO:0007669"/>
    <property type="project" value="UniProtKB-SubCell"/>
</dbReference>
<name>A0A146GBP3_TERSA</name>
<feature type="domain" description="SMC hinge" evidence="9">
    <location>
        <begin position="525"/>
        <end position="639"/>
    </location>
</feature>
<keyword evidence="3 7" id="KW-0547">Nucleotide-binding</keyword>
<dbReference type="CDD" id="cd03278">
    <property type="entry name" value="ABC_SMC_barmotin"/>
    <property type="match status" value="1"/>
</dbReference>
<dbReference type="Gene3D" id="1.10.287.1490">
    <property type="match status" value="1"/>
</dbReference>
<sequence length="1428" mass="158705">MYLQSLEMLGFKSFAPRTILNFHRGVTAVVGPNGCGKSNVLDAMRWVLGEQSAKALRGGEMSDVIFSGTDSRQALGMAEVSLTFAECEKELGVDWNEVCITRRVYRDGKSEYFLNKTPCRLKDIHQLFMDTGVGRSAYSIMEQGKIDLILSSRPEDRRAIFEEAAGITKYKAQKKEALRKLEYTEANLLRVQDIIKEVRRQIGSLQRQASKARRYQSFMQDLRVFDVHLSHKNYRQLSEELTTIRQQLDQGESTRGVHETEIAQQEAELSGYRARIDELDGQMGELRESIQNLRNRVFSAENRISTNAERCEEASTLIDRHRLDIAAAEEKIRAQQEQIEQTDILLEQMIATLQDHETTLNEHTDRVRMAREERIVAERQIQEINSEISRHEGRLGSLRNDISAAAGRREAGETRLRLLQGEAEAAAQAVGELQARLEEIRHREEASVHTVEFSQIEQSEAQSAYEGAQLARQNAENAMNAISREATGIESRLEVLRQLQEQGEGYDEGTQTVLRGLDDPNFYRPAIQGALADNIQVEQRFIPAIEAALGSSLQAIIFKDSMVAEAALATLAGKKLGKAALIPSEWIRPSEQKGDILPEGAITWASSCVNAEGDARAFAMALLADIAVVENLEAAFRIKAQHPYLGVVTLAGELITRDGIVRGGASGENSGQSTLVRKAQIAELDEALTLVIQKLEVHSNTRSEAMQALDDAQDRLLASRDALQRAQVESAAIQNEKKLAERQYSDLETRRESFARETVQLSESLRASLAHVQNLEMNIAEVASTIEQARVRRSDAENNILIVRERENVAVEQLNEVRVRVATERQQQENLSRQRGPMSARLAELAELLDARRQDISNYEARIDSLQAESATLQSSIGEWQEEVMSLETQGAALVAARSEVYGEAEAIEIALRAARQNLVQLQEQRGRLEVRIAQVEMRMENLRNHVSQRYQTDLEAFEPDAYGLVCAYRERIKKRNSGGDVAAVDGGEVAQEAPAPEAPSEESPELPTEPQEPLNWDRIEELVAELTERIDSMGPVNLEAIQEYEELEQRQNFLEKQNEDLVNSKTELLEVISKINRTTKELFAETFVKIRENFQFMFNELFGGGRANLMLMDDSDPLECGIEIIAKPPGKQLQSISLLSGGERTMTAVALLFAIYMVKPSPFCVLDEMDAPLDESNISRFVKILDRFVGQSQFVVITHNKRTISRADMLYGVTMEEHGVSKLVSVKFTTKEESAAKGIEQPKSVAEVFGKHGDLQSERERAEFGAATDGKAEDSAASVQSNVLVADEESEETAQVDLSAGAESENKDSPEEETVLVDLSADPVDDAQVVEETVLVDLSAEPLGEEPQESVLVDLSAEPASVEPEAEETVLVDLSAAPVGEQSRETVLVDLSAEPEIEETVLVDLSADPAGESANRENPDDKPGTIS</sequence>
<dbReference type="InterPro" id="IPR010935">
    <property type="entry name" value="SMC_hinge"/>
</dbReference>
<comment type="caution">
    <text evidence="10">The sequence shown here is derived from an EMBL/GenBank/DDBJ whole genome shotgun (WGS) entry which is preliminary data.</text>
</comment>
<dbReference type="InterPro" id="IPR024704">
    <property type="entry name" value="SMC"/>
</dbReference>
<comment type="similarity">
    <text evidence="7">Belongs to the SMC family.</text>
</comment>
<dbReference type="Pfam" id="PF06470">
    <property type="entry name" value="SMC_hinge"/>
    <property type="match status" value="1"/>
</dbReference>
<keyword evidence="5 7" id="KW-0175">Coiled coil</keyword>
<dbReference type="InterPro" id="IPR036277">
    <property type="entry name" value="SMC_hinge_sf"/>
</dbReference>
<dbReference type="GO" id="GO:0016887">
    <property type="term" value="F:ATP hydrolysis activity"/>
    <property type="evidence" value="ECO:0007669"/>
    <property type="project" value="InterPro"/>
</dbReference>
<dbReference type="Gene3D" id="1.20.1060.20">
    <property type="match status" value="1"/>
</dbReference>
<evidence type="ECO:0000256" key="6">
    <source>
        <dbReference type="ARBA" id="ARBA00023125"/>
    </source>
</evidence>
<feature type="coiled-coil region" evidence="7">
    <location>
        <begin position="167"/>
        <end position="492"/>
    </location>
</feature>
<dbReference type="InterPro" id="IPR003395">
    <property type="entry name" value="RecF/RecN/SMC_N"/>
</dbReference>
<feature type="coiled-coil region" evidence="7">
    <location>
        <begin position="1038"/>
        <end position="1065"/>
    </location>
</feature>
<dbReference type="InterPro" id="IPR027417">
    <property type="entry name" value="P-loop_NTPase"/>
</dbReference>
<dbReference type="SUPFAM" id="SSF75553">
    <property type="entry name" value="Smc hinge domain"/>
    <property type="match status" value="1"/>
</dbReference>
<dbReference type="SMART" id="SM00968">
    <property type="entry name" value="SMC_hinge"/>
    <property type="match status" value="1"/>
</dbReference>
<dbReference type="Gene3D" id="3.30.70.1620">
    <property type="match status" value="1"/>
</dbReference>
<feature type="region of interest" description="Disordered" evidence="8">
    <location>
        <begin position="1405"/>
        <end position="1428"/>
    </location>
</feature>
<feature type="compositionally biased region" description="Basic and acidic residues" evidence="8">
    <location>
        <begin position="1415"/>
        <end position="1428"/>
    </location>
</feature>
<dbReference type="GO" id="GO:0005524">
    <property type="term" value="F:ATP binding"/>
    <property type="evidence" value="ECO:0007669"/>
    <property type="project" value="UniProtKB-UniRule"/>
</dbReference>
<comment type="function">
    <text evidence="7">Required for chromosome condensation and partitioning.</text>
</comment>
<dbReference type="GO" id="GO:0005694">
    <property type="term" value="C:chromosome"/>
    <property type="evidence" value="ECO:0007669"/>
    <property type="project" value="InterPro"/>
</dbReference>
<organism evidence="10 11">
    <name type="scientific">Terrimicrobium sacchariphilum</name>
    <dbReference type="NCBI Taxonomy" id="690879"/>
    <lineage>
        <taxon>Bacteria</taxon>
        <taxon>Pseudomonadati</taxon>
        <taxon>Verrucomicrobiota</taxon>
        <taxon>Terrimicrobiia</taxon>
        <taxon>Terrimicrobiales</taxon>
        <taxon>Terrimicrobiaceae</taxon>
        <taxon>Terrimicrobium</taxon>
    </lineage>
</organism>
<feature type="compositionally biased region" description="Low complexity" evidence="8">
    <location>
        <begin position="1006"/>
        <end position="1015"/>
    </location>
</feature>
<keyword evidence="4 7" id="KW-0067">ATP-binding</keyword>
<feature type="region of interest" description="Disordered" evidence="8">
    <location>
        <begin position="1287"/>
        <end position="1313"/>
    </location>
</feature>
<dbReference type="GO" id="GO:0003677">
    <property type="term" value="F:DNA binding"/>
    <property type="evidence" value="ECO:0007669"/>
    <property type="project" value="UniProtKB-UniRule"/>
</dbReference>
<evidence type="ECO:0000256" key="3">
    <source>
        <dbReference type="ARBA" id="ARBA00022741"/>
    </source>
</evidence>
<evidence type="ECO:0000256" key="5">
    <source>
        <dbReference type="ARBA" id="ARBA00023054"/>
    </source>
</evidence>
<dbReference type="PIRSF" id="PIRSF005719">
    <property type="entry name" value="SMC"/>
    <property type="match status" value="1"/>
</dbReference>
<keyword evidence="11" id="KW-1185">Reference proteome</keyword>
<dbReference type="SUPFAM" id="SSF52540">
    <property type="entry name" value="P-loop containing nucleoside triphosphate hydrolases"/>
    <property type="match status" value="1"/>
</dbReference>
<dbReference type="PANTHER" id="PTHR43977">
    <property type="entry name" value="STRUCTURAL MAINTENANCE OF CHROMOSOMES PROTEIN 3"/>
    <property type="match status" value="1"/>
</dbReference>
<dbReference type="GO" id="GO:0006260">
    <property type="term" value="P:DNA replication"/>
    <property type="evidence" value="ECO:0007669"/>
    <property type="project" value="UniProtKB-UniRule"/>
</dbReference>
<dbReference type="SUPFAM" id="SSF57997">
    <property type="entry name" value="Tropomyosin"/>
    <property type="match status" value="1"/>
</dbReference>
<dbReference type="Proteomes" id="UP000076023">
    <property type="component" value="Unassembled WGS sequence"/>
</dbReference>
<feature type="binding site" evidence="7">
    <location>
        <begin position="32"/>
        <end position="39"/>
    </location>
    <ligand>
        <name>ATP</name>
        <dbReference type="ChEBI" id="CHEBI:30616"/>
    </ligand>
</feature>
<dbReference type="RefSeq" id="WP_075079838.1">
    <property type="nucleotide sequence ID" value="NZ_BDCO01000002.1"/>
</dbReference>
<proteinExistence type="inferred from homology"/>
<dbReference type="FunFam" id="3.40.50.300:FF:000901">
    <property type="entry name" value="Chromosome partition protein Smc"/>
    <property type="match status" value="1"/>
</dbReference>
<reference evidence="11" key="1">
    <citation type="journal article" date="2017" name="Genome Announc.">
        <title>Draft Genome Sequence of Terrimicrobium sacchariphilum NM-5T, a Facultative Anaerobic Soil Bacterium of the Class Spartobacteria.</title>
        <authorList>
            <person name="Qiu Y.L."/>
            <person name="Tourlousse D.M."/>
            <person name="Matsuura N."/>
            <person name="Ohashi A."/>
            <person name="Sekiguchi Y."/>
        </authorList>
    </citation>
    <scope>NUCLEOTIDE SEQUENCE [LARGE SCALE GENOMIC DNA]</scope>
    <source>
        <strain evidence="11">NM-5</strain>
    </source>
</reference>
<evidence type="ECO:0000256" key="7">
    <source>
        <dbReference type="HAMAP-Rule" id="MF_01894"/>
    </source>
</evidence>
<dbReference type="Gene3D" id="3.40.50.300">
    <property type="entry name" value="P-loop containing nucleotide triphosphate hydrolases"/>
    <property type="match status" value="2"/>
</dbReference>
<evidence type="ECO:0000256" key="8">
    <source>
        <dbReference type="SAM" id="MobiDB-lite"/>
    </source>
</evidence>
<dbReference type="GO" id="GO:0007059">
    <property type="term" value="P:chromosome segregation"/>
    <property type="evidence" value="ECO:0007669"/>
    <property type="project" value="UniProtKB-UniRule"/>
</dbReference>
<dbReference type="GO" id="GO:0007062">
    <property type="term" value="P:sister chromatid cohesion"/>
    <property type="evidence" value="ECO:0007669"/>
    <property type="project" value="InterPro"/>
</dbReference>
<dbReference type="Gene3D" id="1.20.5.340">
    <property type="match status" value="1"/>
</dbReference>
<dbReference type="InParanoid" id="A0A146GBP3"/>
<evidence type="ECO:0000259" key="9">
    <source>
        <dbReference type="SMART" id="SM00968"/>
    </source>
</evidence>
<comment type="domain">
    <text evidence="7">Contains large globular domains required for ATP hydrolysis at each terminus and a third globular domain forming a flexible hinge near the middle of the molecule. These domains are separated by coiled-coil structures.</text>
</comment>
<dbReference type="NCBIfam" id="TIGR02168">
    <property type="entry name" value="SMC_prok_B"/>
    <property type="match status" value="1"/>
</dbReference>
<dbReference type="GO" id="GO:0030261">
    <property type="term" value="P:chromosome condensation"/>
    <property type="evidence" value="ECO:0007669"/>
    <property type="project" value="InterPro"/>
</dbReference>
<feature type="coiled-coil region" evidence="7">
    <location>
        <begin position="695"/>
        <end position="946"/>
    </location>
</feature>
<protein>
    <recommendedName>
        <fullName evidence="7">Chromosome partition protein Smc</fullName>
    </recommendedName>
</protein>
<dbReference type="STRING" id="690879.TSACC_22611"/>
<evidence type="ECO:0000313" key="10">
    <source>
        <dbReference type="EMBL" id="GAT34187.1"/>
    </source>
</evidence>
<evidence type="ECO:0000256" key="4">
    <source>
        <dbReference type="ARBA" id="ARBA00022840"/>
    </source>
</evidence>
<dbReference type="HAMAP" id="MF_01894">
    <property type="entry name" value="Smc_prok"/>
    <property type="match status" value="1"/>
</dbReference>
<evidence type="ECO:0000313" key="11">
    <source>
        <dbReference type="Proteomes" id="UP000076023"/>
    </source>
</evidence>
<dbReference type="OrthoDB" id="9808768at2"/>
<dbReference type="FunFam" id="3.40.50.300:FF:000984">
    <property type="entry name" value="Chromosome partition protein Smc"/>
    <property type="match status" value="1"/>
</dbReference>
<dbReference type="Pfam" id="PF02463">
    <property type="entry name" value="SMC_N"/>
    <property type="match status" value="1"/>
</dbReference>
<keyword evidence="6 7" id="KW-0238">DNA-binding</keyword>
<comment type="subcellular location">
    <subcellularLocation>
        <location evidence="1 7">Cytoplasm</location>
    </subcellularLocation>
</comment>
<dbReference type="EMBL" id="BDCO01000002">
    <property type="protein sequence ID" value="GAT34187.1"/>
    <property type="molecule type" value="Genomic_DNA"/>
</dbReference>
<dbReference type="InterPro" id="IPR011890">
    <property type="entry name" value="SMC_prok"/>
</dbReference>
<evidence type="ECO:0000256" key="1">
    <source>
        <dbReference type="ARBA" id="ARBA00004496"/>
    </source>
</evidence>
<evidence type="ECO:0000256" key="2">
    <source>
        <dbReference type="ARBA" id="ARBA00022490"/>
    </source>
</evidence>
<keyword evidence="2 7" id="KW-0963">Cytoplasm</keyword>
<feature type="region of interest" description="Disordered" evidence="8">
    <location>
        <begin position="991"/>
        <end position="1015"/>
    </location>
</feature>
<comment type="subunit">
    <text evidence="7">Homodimer.</text>
</comment>
<gene>
    <name evidence="7" type="primary">smc</name>
    <name evidence="10" type="ORF">TSACC_22611</name>
</gene>
<accession>A0A146GBP3</accession>